<dbReference type="EMBL" id="MLTE01000010">
    <property type="protein sequence ID" value="OHJ51187.1"/>
    <property type="molecule type" value="Genomic_DNA"/>
</dbReference>
<dbReference type="EMBL" id="RSUV01000013">
    <property type="protein sequence ID" value="MIV45199.1"/>
    <property type="molecule type" value="Genomic_DNA"/>
</dbReference>
<evidence type="ECO:0000313" key="2">
    <source>
        <dbReference type="EMBL" id="OHJ51187.1"/>
    </source>
</evidence>
<organism evidence="2">
    <name type="scientific">Salmonella enterica</name>
    <name type="common">Salmonella choleraesuis</name>
    <dbReference type="NCBI Taxonomy" id="28901"/>
    <lineage>
        <taxon>Bacteria</taxon>
        <taxon>Pseudomonadati</taxon>
        <taxon>Pseudomonadota</taxon>
        <taxon>Gammaproteobacteria</taxon>
        <taxon>Enterobacterales</taxon>
        <taxon>Enterobacteriaceae</taxon>
        <taxon>Salmonella</taxon>
    </lineage>
</organism>
<dbReference type="Proteomes" id="UP000839530">
    <property type="component" value="Unassembled WGS sequence"/>
</dbReference>
<accession>A0A3F3IWK0</accession>
<gene>
    <name evidence="1" type="ORF">A7E06_17165</name>
    <name evidence="2" type="ORF">A7S51_15820</name>
</gene>
<dbReference type="Gene3D" id="3.30.2220.10">
    <property type="entry name" value="rbstp2171"/>
    <property type="match status" value="1"/>
</dbReference>
<evidence type="ECO:0000313" key="1">
    <source>
        <dbReference type="EMBL" id="MIV45199.1"/>
    </source>
</evidence>
<dbReference type="Pfam" id="PF10963">
    <property type="entry name" value="Phage_TAC_10"/>
    <property type="match status" value="1"/>
</dbReference>
<name>A0A3F3IWK0_SALER</name>
<protein>
    <recommendedName>
        <fullName evidence="3">Phage protein</fullName>
    </recommendedName>
</protein>
<proteinExistence type="predicted"/>
<dbReference type="RefSeq" id="WP_070802011.1">
    <property type="nucleotide sequence ID" value="NZ_JBNQQL010000038.1"/>
</dbReference>
<dbReference type="Proteomes" id="UP000866740">
    <property type="component" value="Unassembled WGS sequence"/>
</dbReference>
<sequence length="90" mass="10058">MKNENATTITLTIAGADIRFIPTEAIYNKFVNEMAMDNKVAPAKNYLMRCVHPEDKEALEKLIHRPGAALQIAAKLNEDFAVDLDITVKK</sequence>
<reference evidence="2" key="1">
    <citation type="submission" date="2016-09" db="EMBL/GenBank/DDBJ databases">
        <title>Whole genome sequencing of Salmonella enterica.</title>
        <authorList>
            <person name="Bell R."/>
        </authorList>
    </citation>
    <scope>NUCLEOTIDE SEQUENCE [LARGE SCALE GENOMIC DNA]</scope>
    <source>
        <strain evidence="2">CFSAN044929</strain>
    </source>
</reference>
<dbReference type="InterPro" id="IPR024406">
    <property type="entry name" value="TAC-10"/>
</dbReference>
<dbReference type="AlphaFoldDB" id="A0A3F3IWK0"/>
<reference evidence="1" key="2">
    <citation type="submission" date="2018-07" db="EMBL/GenBank/DDBJ databases">
        <authorList>
            <consortium name="GenomeTrakr network: Whole genome sequencing for foodborne pathogen traceback"/>
        </authorList>
    </citation>
    <scope>NUCLEOTIDE SEQUENCE [LARGE SCALE GENOMIC DNA]</scope>
    <source>
        <strain evidence="1">CFSAN048114</strain>
    </source>
</reference>
<evidence type="ECO:0008006" key="3">
    <source>
        <dbReference type="Google" id="ProtNLM"/>
    </source>
</evidence>
<comment type="caution">
    <text evidence="2">The sequence shown here is derived from an EMBL/GenBank/DDBJ whole genome shotgun (WGS) entry which is preliminary data.</text>
</comment>